<name>A0A5S9R4H1_MYCVN</name>
<dbReference type="RefSeq" id="WP_234897567.1">
    <property type="nucleotide sequence ID" value="NZ_CACSIP010000028.1"/>
</dbReference>
<dbReference type="GO" id="GO:0016491">
    <property type="term" value="F:oxidoreductase activity"/>
    <property type="evidence" value="ECO:0007669"/>
    <property type="project" value="UniProtKB-KW"/>
</dbReference>
<dbReference type="InterPro" id="IPR002109">
    <property type="entry name" value="Glutaredoxin"/>
</dbReference>
<keyword evidence="3" id="KW-1185">Reference proteome</keyword>
<protein>
    <submittedName>
        <fullName evidence="2">Glutaredoxin.1</fullName>
        <ecNumber evidence="2">1.-.-.-</ecNumber>
    </submittedName>
</protein>
<sequence length="115" mass="12190">MSATGFVDGVEVLWRPGCPFCSLLRRGLRRRAIPTTEINIWEDPGAAARVRAVTGGDEIVPTVFVGTAALVNPSVQEVAAAVAAELPERATELLAGGTDAPRRGWWSRLFGGDST</sequence>
<proteinExistence type="predicted"/>
<organism evidence="2 3">
    <name type="scientific">Mycolicibacterium vanbaalenii</name>
    <name type="common">Mycobacterium vanbaalenii</name>
    <dbReference type="NCBI Taxonomy" id="110539"/>
    <lineage>
        <taxon>Bacteria</taxon>
        <taxon>Bacillati</taxon>
        <taxon>Actinomycetota</taxon>
        <taxon>Actinomycetes</taxon>
        <taxon>Mycobacteriales</taxon>
        <taxon>Mycobacteriaceae</taxon>
        <taxon>Mycolicibacterium</taxon>
    </lineage>
</organism>
<feature type="domain" description="Glutaredoxin" evidence="1">
    <location>
        <begin position="10"/>
        <end position="66"/>
    </location>
</feature>
<dbReference type="Pfam" id="PF00462">
    <property type="entry name" value="Glutaredoxin"/>
    <property type="match status" value="1"/>
</dbReference>
<dbReference type="SUPFAM" id="SSF52833">
    <property type="entry name" value="Thioredoxin-like"/>
    <property type="match status" value="1"/>
</dbReference>
<dbReference type="Proteomes" id="UP000430146">
    <property type="component" value="Unassembled WGS sequence"/>
</dbReference>
<evidence type="ECO:0000313" key="3">
    <source>
        <dbReference type="Proteomes" id="UP000430146"/>
    </source>
</evidence>
<keyword evidence="2" id="KW-0560">Oxidoreductase</keyword>
<dbReference type="InterPro" id="IPR036249">
    <property type="entry name" value="Thioredoxin-like_sf"/>
</dbReference>
<dbReference type="EMBL" id="CACSIP010000028">
    <property type="protein sequence ID" value="CAA0127099.1"/>
    <property type="molecule type" value="Genomic_DNA"/>
</dbReference>
<gene>
    <name evidence="2" type="ORF">AELLOGFF_05101</name>
</gene>
<accession>A0A5S9R4H1</accession>
<dbReference type="EC" id="1.-.-.-" evidence="2"/>
<dbReference type="AlphaFoldDB" id="A0A5S9R4H1"/>
<dbReference type="PROSITE" id="PS51354">
    <property type="entry name" value="GLUTAREDOXIN_2"/>
    <property type="match status" value="1"/>
</dbReference>
<dbReference type="Gene3D" id="3.40.30.10">
    <property type="entry name" value="Glutaredoxin"/>
    <property type="match status" value="1"/>
</dbReference>
<reference evidence="2 3" key="1">
    <citation type="submission" date="2019-11" db="EMBL/GenBank/DDBJ databases">
        <authorList>
            <person name="Holert J."/>
        </authorList>
    </citation>
    <scope>NUCLEOTIDE SEQUENCE [LARGE SCALE GENOMIC DNA]</scope>
    <source>
        <strain evidence="2">BC8_1</strain>
    </source>
</reference>
<evidence type="ECO:0000259" key="1">
    <source>
        <dbReference type="Pfam" id="PF00462"/>
    </source>
</evidence>
<evidence type="ECO:0000313" key="2">
    <source>
        <dbReference type="EMBL" id="CAA0127099.1"/>
    </source>
</evidence>